<dbReference type="HOGENOM" id="CLU_1897035_0_0_1"/>
<dbReference type="EMBL" id="KN832060">
    <property type="protein sequence ID" value="KIN95812.1"/>
    <property type="molecule type" value="Genomic_DNA"/>
</dbReference>
<evidence type="ECO:0000313" key="2">
    <source>
        <dbReference type="Proteomes" id="UP000054217"/>
    </source>
</evidence>
<evidence type="ECO:0000313" key="1">
    <source>
        <dbReference type="EMBL" id="KIN95812.1"/>
    </source>
</evidence>
<reference evidence="2" key="2">
    <citation type="submission" date="2015-01" db="EMBL/GenBank/DDBJ databases">
        <title>Evolutionary Origins and Diversification of the Mycorrhizal Mutualists.</title>
        <authorList>
            <consortium name="DOE Joint Genome Institute"/>
            <consortium name="Mycorrhizal Genomics Consortium"/>
            <person name="Kohler A."/>
            <person name="Kuo A."/>
            <person name="Nagy L.G."/>
            <person name="Floudas D."/>
            <person name="Copeland A."/>
            <person name="Barry K.W."/>
            <person name="Cichocki N."/>
            <person name="Veneault-Fourrey C."/>
            <person name="LaButti K."/>
            <person name="Lindquist E.A."/>
            <person name="Lipzen A."/>
            <person name="Lundell T."/>
            <person name="Morin E."/>
            <person name="Murat C."/>
            <person name="Riley R."/>
            <person name="Ohm R."/>
            <person name="Sun H."/>
            <person name="Tunlid A."/>
            <person name="Henrissat B."/>
            <person name="Grigoriev I.V."/>
            <person name="Hibbett D.S."/>
            <person name="Martin F."/>
        </authorList>
    </citation>
    <scope>NUCLEOTIDE SEQUENCE [LARGE SCALE GENOMIC DNA]</scope>
    <source>
        <strain evidence="2">Marx 270</strain>
    </source>
</reference>
<dbReference type="AlphaFoldDB" id="A0A0C3IFM1"/>
<name>A0A0C3IFM1_PISTI</name>
<organism evidence="1 2">
    <name type="scientific">Pisolithus tinctorius Marx 270</name>
    <dbReference type="NCBI Taxonomy" id="870435"/>
    <lineage>
        <taxon>Eukaryota</taxon>
        <taxon>Fungi</taxon>
        <taxon>Dikarya</taxon>
        <taxon>Basidiomycota</taxon>
        <taxon>Agaricomycotina</taxon>
        <taxon>Agaricomycetes</taxon>
        <taxon>Agaricomycetidae</taxon>
        <taxon>Boletales</taxon>
        <taxon>Sclerodermatineae</taxon>
        <taxon>Pisolithaceae</taxon>
        <taxon>Pisolithus</taxon>
    </lineage>
</organism>
<dbReference type="Proteomes" id="UP000054217">
    <property type="component" value="Unassembled WGS sequence"/>
</dbReference>
<keyword evidence="2" id="KW-1185">Reference proteome</keyword>
<proteinExistence type="predicted"/>
<dbReference type="InParanoid" id="A0A0C3IFM1"/>
<protein>
    <submittedName>
        <fullName evidence="1">Uncharacterized protein</fullName>
    </submittedName>
</protein>
<reference evidence="1 2" key="1">
    <citation type="submission" date="2014-04" db="EMBL/GenBank/DDBJ databases">
        <authorList>
            <consortium name="DOE Joint Genome Institute"/>
            <person name="Kuo A."/>
            <person name="Kohler A."/>
            <person name="Costa M.D."/>
            <person name="Nagy L.G."/>
            <person name="Floudas D."/>
            <person name="Copeland A."/>
            <person name="Barry K.W."/>
            <person name="Cichocki N."/>
            <person name="Veneault-Fourrey C."/>
            <person name="LaButti K."/>
            <person name="Lindquist E.A."/>
            <person name="Lipzen A."/>
            <person name="Lundell T."/>
            <person name="Morin E."/>
            <person name="Murat C."/>
            <person name="Sun H."/>
            <person name="Tunlid A."/>
            <person name="Henrissat B."/>
            <person name="Grigoriev I.V."/>
            <person name="Hibbett D.S."/>
            <person name="Martin F."/>
            <person name="Nordberg H.P."/>
            <person name="Cantor M.N."/>
            <person name="Hua S.X."/>
        </authorList>
    </citation>
    <scope>NUCLEOTIDE SEQUENCE [LARGE SCALE GENOMIC DNA]</scope>
    <source>
        <strain evidence="1 2">Marx 270</strain>
    </source>
</reference>
<accession>A0A0C3IFM1</accession>
<gene>
    <name evidence="1" type="ORF">M404DRAFT_296834</name>
</gene>
<sequence>MRELGFDPTDWAYRPFVSYVSYHPSSTDPGSMPMILHQPKGLSLPNTEGIRLLLKALSTRLAGKLLVTTVIECSAFDKDNGKETLQRKRRSWLKWKWRWKWRRGRGRRDVGSSKFTQRMVTMFVSTLGARLTIK</sequence>